<proteinExistence type="predicted"/>
<reference evidence="1" key="1">
    <citation type="submission" date="2018-11" db="EMBL/GenBank/DDBJ databases">
        <title>The sequence and de novo assembly of Larimichthys crocea genome using PacBio and Hi-C technologies.</title>
        <authorList>
            <person name="Xu P."/>
            <person name="Chen B."/>
            <person name="Zhou Z."/>
            <person name="Ke Q."/>
            <person name="Wu Y."/>
            <person name="Bai H."/>
            <person name="Pu F."/>
        </authorList>
    </citation>
    <scope>NUCLEOTIDE SEQUENCE</scope>
    <source>
        <tissue evidence="1">Muscle</tissue>
    </source>
</reference>
<organism evidence="1 2">
    <name type="scientific">Larimichthys crocea</name>
    <name type="common">Large yellow croaker</name>
    <name type="synonym">Pseudosciaena crocea</name>
    <dbReference type="NCBI Taxonomy" id="215358"/>
    <lineage>
        <taxon>Eukaryota</taxon>
        <taxon>Metazoa</taxon>
        <taxon>Chordata</taxon>
        <taxon>Craniata</taxon>
        <taxon>Vertebrata</taxon>
        <taxon>Euteleostomi</taxon>
        <taxon>Actinopterygii</taxon>
        <taxon>Neopterygii</taxon>
        <taxon>Teleostei</taxon>
        <taxon>Neoteleostei</taxon>
        <taxon>Acanthomorphata</taxon>
        <taxon>Eupercaria</taxon>
        <taxon>Sciaenidae</taxon>
        <taxon>Larimichthys</taxon>
    </lineage>
</organism>
<keyword evidence="2" id="KW-1185">Reference proteome</keyword>
<dbReference type="Proteomes" id="UP000793456">
    <property type="component" value="Chromosome IX"/>
</dbReference>
<protein>
    <submittedName>
        <fullName evidence="1">Uncharacterized protein</fullName>
    </submittedName>
</protein>
<gene>
    <name evidence="1" type="ORF">E3U43_021798</name>
</gene>
<name>A0ACD3R6Z8_LARCR</name>
<dbReference type="EMBL" id="CM011682">
    <property type="protein sequence ID" value="TMS15336.1"/>
    <property type="molecule type" value="Genomic_DNA"/>
</dbReference>
<comment type="caution">
    <text evidence="1">The sequence shown here is derived from an EMBL/GenBank/DDBJ whole genome shotgun (WGS) entry which is preliminary data.</text>
</comment>
<evidence type="ECO:0000313" key="1">
    <source>
        <dbReference type="EMBL" id="TMS15336.1"/>
    </source>
</evidence>
<sequence>MAATKNHMDCVRYLDSIASKQTALNTKLVNKLKDRAFRDAERRIKQCVKMQKKHHKRMERKFHKEASEASASDAMSFSSFTGSSISHKLRNFNPASVSVPYSQATLHATNRGKTKIQKKLEKRKQGDGTFKIYEDGRKSVRSLSGLQLGNDVMFVKQGTYVNPKDRGHRNIRDMFPRDNYDAISRAMSEPDLHGPDVDYSEISTDSGHDSLFNRPGLGTMVFRRNYVSGGLFDLGSRDEASVSGSNVRLRSRLQQYPGLDEDSIGSAHSLQERNVVEVPWEEIELGLDDDDEPDSSPLEVFLATQSMVEFFSIFKREKIDLEALLLCSDNDLKSIHIPLGPRKKILDACKTRLETIEDPDCIEDTELKGRKEAVELQKKQEDISQSASATEKTIGKLQSNNDLIRCSVQEVCVIVEQQFARLHTTVEEARKGAMEVLEAEQRQALRQAEGIQAHLEQRRAELMKTLARMNKLSRSKCDIDFLQEYSEWKKGVSDVCMPTAYINRMDHLTSYAQVVTDATKELCDLILSSYREKLNLICKSGGKSPMPESPPSSQPDPEAREDFLKYTRSLTFDPDTTHNFLHVKEDNRKLTNTSPWQHSYPDHPDRFEYWRQAVTLESLYQGRHYIEAELSGEGAHVGVTYKSIDRKGEQNTSCITGNDFSWCVGRNSRGFFAWHAGLEVPLEVTHITKVGLYVDFQTGSVSFYDVTDAMRLLHKYTANFIEPLYVTAWLSKKDNIVSLVDTK</sequence>
<accession>A0ACD3R6Z8</accession>
<evidence type="ECO:0000313" key="2">
    <source>
        <dbReference type="Proteomes" id="UP000793456"/>
    </source>
</evidence>